<gene>
    <name evidence="5" type="ORF">MAR_023234</name>
</gene>
<dbReference type="InterPro" id="IPR043504">
    <property type="entry name" value="Peptidase_S1_PA_chymotrypsin"/>
</dbReference>
<sequence length="407" mass="43727">MTVGTMGAVTVHYLSGDVYTGRQTGPAQCWVPPPQPPQHDLPTPEEKRKSPALRNTLKSEQIISLAGYSVKNNEGPNVCLTIPRAVTSLFTPHRHLSTLLGTKLIYSHIPVGLFLIFLSCINLPQPLPETGQQRKIATAQQLVPVTPVTNSPWQVAIHTRQGGEFQFRCGGTLISSDVVLTAAHCVSNPRFGPGELRVLAGERDRNSVDAGEQLRNVTSVTVHPDYVGTLTSLYNNDVALLKLASPVSKTTHVSPVSGLADDTSPTGPASCFVTGWGISAEKNGSSGLSGVLAQAEVTLLTNAQCNKRSNWDGLVKPSQLCAYSKKISACLGDSGGPLVCQVNSKYIQYGVTSWGKRTCDQKPVVYARVSTTKLHAVKKSCSEFSNILLGYQLLDFTVVLLILVKKI</sequence>
<accession>A0ABY7DPM4</accession>
<dbReference type="InterPro" id="IPR018114">
    <property type="entry name" value="TRYPSIN_HIS"/>
</dbReference>
<dbReference type="PRINTS" id="PR00722">
    <property type="entry name" value="CHYMOTRYPSIN"/>
</dbReference>
<evidence type="ECO:0000256" key="1">
    <source>
        <dbReference type="ARBA" id="ARBA00023157"/>
    </source>
</evidence>
<dbReference type="Proteomes" id="UP001164746">
    <property type="component" value="Chromosome 3"/>
</dbReference>
<dbReference type="PANTHER" id="PTHR24252:SF7">
    <property type="entry name" value="HYALIN"/>
    <property type="match status" value="1"/>
</dbReference>
<dbReference type="EMBL" id="CP111014">
    <property type="protein sequence ID" value="WAQ98861.1"/>
    <property type="molecule type" value="Genomic_DNA"/>
</dbReference>
<dbReference type="Gene3D" id="2.40.10.10">
    <property type="entry name" value="Trypsin-like serine proteases"/>
    <property type="match status" value="2"/>
</dbReference>
<evidence type="ECO:0000313" key="5">
    <source>
        <dbReference type="EMBL" id="WAQ98861.1"/>
    </source>
</evidence>
<dbReference type="PANTHER" id="PTHR24252">
    <property type="entry name" value="ACROSIN-RELATED"/>
    <property type="match status" value="1"/>
</dbReference>
<dbReference type="InterPro" id="IPR033116">
    <property type="entry name" value="TRYPSIN_SER"/>
</dbReference>
<keyword evidence="2" id="KW-0645">Protease</keyword>
<feature type="region of interest" description="Disordered" evidence="3">
    <location>
        <begin position="25"/>
        <end position="53"/>
    </location>
</feature>
<evidence type="ECO:0000259" key="4">
    <source>
        <dbReference type="PROSITE" id="PS50240"/>
    </source>
</evidence>
<dbReference type="PROSITE" id="PS00135">
    <property type="entry name" value="TRYPSIN_SER"/>
    <property type="match status" value="1"/>
</dbReference>
<dbReference type="SUPFAM" id="SSF50494">
    <property type="entry name" value="Trypsin-like serine proteases"/>
    <property type="match status" value="1"/>
</dbReference>
<proteinExistence type="predicted"/>
<feature type="domain" description="Peptidase S1" evidence="4">
    <location>
        <begin position="136"/>
        <end position="382"/>
    </location>
</feature>
<keyword evidence="2" id="KW-0720">Serine protease</keyword>
<protein>
    <submittedName>
        <fullName evidence="5">CTRL-like protein</fullName>
    </submittedName>
</protein>
<dbReference type="PROSITE" id="PS50240">
    <property type="entry name" value="TRYPSIN_DOM"/>
    <property type="match status" value="1"/>
</dbReference>
<reference evidence="5" key="1">
    <citation type="submission" date="2022-11" db="EMBL/GenBank/DDBJ databases">
        <title>Centuries of genome instability and evolution in soft-shell clam transmissible cancer (bioRxiv).</title>
        <authorList>
            <person name="Hart S.F.M."/>
            <person name="Yonemitsu M.A."/>
            <person name="Giersch R.M."/>
            <person name="Beal B.F."/>
            <person name="Arriagada G."/>
            <person name="Davis B.W."/>
            <person name="Ostrander E.A."/>
            <person name="Goff S.P."/>
            <person name="Metzger M.J."/>
        </authorList>
    </citation>
    <scope>NUCLEOTIDE SEQUENCE</scope>
    <source>
        <strain evidence="5">MELC-2E11</strain>
        <tissue evidence="5">Siphon/mantle</tissue>
    </source>
</reference>
<dbReference type="InterPro" id="IPR001314">
    <property type="entry name" value="Peptidase_S1A"/>
</dbReference>
<dbReference type="InterPro" id="IPR001254">
    <property type="entry name" value="Trypsin_dom"/>
</dbReference>
<evidence type="ECO:0000256" key="3">
    <source>
        <dbReference type="SAM" id="MobiDB-lite"/>
    </source>
</evidence>
<name>A0ABY7DPM4_MYAAR</name>
<keyword evidence="6" id="KW-1185">Reference proteome</keyword>
<dbReference type="SMART" id="SM00020">
    <property type="entry name" value="Tryp_SPc"/>
    <property type="match status" value="1"/>
</dbReference>
<organism evidence="5 6">
    <name type="scientific">Mya arenaria</name>
    <name type="common">Soft-shell clam</name>
    <dbReference type="NCBI Taxonomy" id="6604"/>
    <lineage>
        <taxon>Eukaryota</taxon>
        <taxon>Metazoa</taxon>
        <taxon>Spiralia</taxon>
        <taxon>Lophotrochozoa</taxon>
        <taxon>Mollusca</taxon>
        <taxon>Bivalvia</taxon>
        <taxon>Autobranchia</taxon>
        <taxon>Heteroconchia</taxon>
        <taxon>Euheterodonta</taxon>
        <taxon>Imparidentia</taxon>
        <taxon>Neoheterodontei</taxon>
        <taxon>Myida</taxon>
        <taxon>Myoidea</taxon>
        <taxon>Myidae</taxon>
        <taxon>Mya</taxon>
    </lineage>
</organism>
<dbReference type="CDD" id="cd00190">
    <property type="entry name" value="Tryp_SPc"/>
    <property type="match status" value="1"/>
</dbReference>
<evidence type="ECO:0000256" key="2">
    <source>
        <dbReference type="RuleBase" id="RU363034"/>
    </source>
</evidence>
<dbReference type="Pfam" id="PF00089">
    <property type="entry name" value="Trypsin"/>
    <property type="match status" value="1"/>
</dbReference>
<evidence type="ECO:0000313" key="6">
    <source>
        <dbReference type="Proteomes" id="UP001164746"/>
    </source>
</evidence>
<keyword evidence="2" id="KW-0378">Hydrolase</keyword>
<dbReference type="PROSITE" id="PS00134">
    <property type="entry name" value="TRYPSIN_HIS"/>
    <property type="match status" value="1"/>
</dbReference>
<dbReference type="InterPro" id="IPR009003">
    <property type="entry name" value="Peptidase_S1_PA"/>
</dbReference>
<keyword evidence="1" id="KW-1015">Disulfide bond</keyword>